<keyword evidence="13" id="KW-0829">Tyrosine-protein kinase</keyword>
<dbReference type="Proteomes" id="UP000183190">
    <property type="component" value="Unassembled WGS sequence"/>
</dbReference>
<keyword evidence="9" id="KW-0418">Kinase</keyword>
<keyword evidence="7 16" id="KW-0812">Transmembrane</keyword>
<name>A0A1H6JWN6_RUMFL</name>
<keyword evidence="10" id="KW-0067">ATP-binding</keyword>
<feature type="transmembrane region" description="Helical" evidence="16">
    <location>
        <begin position="203"/>
        <end position="224"/>
    </location>
</feature>
<dbReference type="NCBIfam" id="TIGR01007">
    <property type="entry name" value="eps_fam"/>
    <property type="match status" value="1"/>
</dbReference>
<evidence type="ECO:0000256" key="16">
    <source>
        <dbReference type="SAM" id="Phobius"/>
    </source>
</evidence>
<evidence type="ECO:0000256" key="13">
    <source>
        <dbReference type="ARBA" id="ARBA00023137"/>
    </source>
</evidence>
<dbReference type="OrthoDB" id="9794577at2"/>
<evidence type="ECO:0000256" key="4">
    <source>
        <dbReference type="ARBA" id="ARBA00022475"/>
    </source>
</evidence>
<dbReference type="PANTHER" id="PTHR32309:SF31">
    <property type="entry name" value="CAPSULAR EXOPOLYSACCHARIDE FAMILY"/>
    <property type="match status" value="1"/>
</dbReference>
<feature type="region of interest" description="Disordered" evidence="15">
    <location>
        <begin position="486"/>
        <end position="522"/>
    </location>
</feature>
<dbReference type="InterPro" id="IPR050445">
    <property type="entry name" value="Bact_polysacc_biosynth/exp"/>
</dbReference>
<evidence type="ECO:0000259" key="18">
    <source>
        <dbReference type="Pfam" id="PF13614"/>
    </source>
</evidence>
<keyword evidence="4" id="KW-1003">Cell membrane</keyword>
<gene>
    <name evidence="19" type="ORF">SAMN02910265_01963</name>
</gene>
<evidence type="ECO:0000256" key="10">
    <source>
        <dbReference type="ARBA" id="ARBA00022840"/>
    </source>
</evidence>
<keyword evidence="12 16" id="KW-0472">Membrane</keyword>
<accession>A0A1H6JWN6</accession>
<dbReference type="InterPro" id="IPR025669">
    <property type="entry name" value="AAA_dom"/>
</dbReference>
<sequence>MRNDERNLINFKEIFSLIFRKLWLIILFAICGGIIAFCISKYLIAPKYESHIKLYVQGDSPMIANGNSSGSSENRSDVNNLKQLTNTYIEVLNDDLVMQEIATNLVTRFGAEPLSKVFTVENNTIPADQLRDTIFVESVPDTLVLKMQVITKDPEVSVAICNYFALYSDLYLQKAIGNGCKAQYMSWAQYNGTPVSPNKMKNAALGAVSAVLLALLIIFIMDFFDDSVRDVNALGNRYDKAVIGEVGRFKGKSVKGDRKGGLVSLFDKNVPFTVIENYKAIRTSIIYSLSSFENKVISVSSAEPFEGKSITAANIAITLAQGGNKVLLIDADLRNPVQHEIFRISEKRGLANALTDVSDLDRCIKKTFMEKLDIITAGDAVANPSELVASENMNRIIERLEDKYAYIIIDTPAVNFFTDAVEIAKKVSGMVMVVRYNETSTADIDSAISRIEFFEANMLGFILNDVKTNKKYSKFIAPSRSVAPINKRTDAQNMNRSSSSSSYRSGSSNKNRSMSSNYRPKR</sequence>
<dbReference type="GO" id="GO:0005886">
    <property type="term" value="C:plasma membrane"/>
    <property type="evidence" value="ECO:0007669"/>
    <property type="project" value="UniProtKB-SubCell"/>
</dbReference>
<dbReference type="SUPFAM" id="SSF52540">
    <property type="entry name" value="P-loop containing nucleoside triphosphate hydrolases"/>
    <property type="match status" value="1"/>
</dbReference>
<dbReference type="Pfam" id="PF02706">
    <property type="entry name" value="Wzz"/>
    <property type="match status" value="1"/>
</dbReference>
<evidence type="ECO:0000256" key="7">
    <source>
        <dbReference type="ARBA" id="ARBA00022692"/>
    </source>
</evidence>
<evidence type="ECO:0000256" key="12">
    <source>
        <dbReference type="ARBA" id="ARBA00023136"/>
    </source>
</evidence>
<dbReference type="InterPro" id="IPR005702">
    <property type="entry name" value="Wzc-like_C"/>
</dbReference>
<evidence type="ECO:0000256" key="5">
    <source>
        <dbReference type="ARBA" id="ARBA00022519"/>
    </source>
</evidence>
<proteinExistence type="inferred from homology"/>
<evidence type="ECO:0000256" key="14">
    <source>
        <dbReference type="ARBA" id="ARBA00053015"/>
    </source>
</evidence>
<feature type="transmembrane region" description="Helical" evidence="16">
    <location>
        <begin position="22"/>
        <end position="44"/>
    </location>
</feature>
<feature type="domain" description="Polysaccharide chain length determinant N-terminal" evidence="17">
    <location>
        <begin position="8"/>
        <end position="104"/>
    </location>
</feature>
<evidence type="ECO:0000313" key="19">
    <source>
        <dbReference type="EMBL" id="SEH65422.1"/>
    </source>
</evidence>
<dbReference type="Pfam" id="PF13614">
    <property type="entry name" value="AAA_31"/>
    <property type="match status" value="1"/>
</dbReference>
<evidence type="ECO:0000256" key="8">
    <source>
        <dbReference type="ARBA" id="ARBA00022741"/>
    </source>
</evidence>
<organism evidence="19 20">
    <name type="scientific">Ruminococcus flavefaciens</name>
    <dbReference type="NCBI Taxonomy" id="1265"/>
    <lineage>
        <taxon>Bacteria</taxon>
        <taxon>Bacillati</taxon>
        <taxon>Bacillota</taxon>
        <taxon>Clostridia</taxon>
        <taxon>Eubacteriales</taxon>
        <taxon>Oscillospiraceae</taxon>
        <taxon>Ruminococcus</taxon>
    </lineage>
</organism>
<comment type="catalytic activity">
    <reaction evidence="14">
        <text>L-tyrosyl-[protein] + ATP = O-phospho-L-tyrosyl-[protein] + ADP + H(+)</text>
        <dbReference type="Rhea" id="RHEA:10596"/>
        <dbReference type="Rhea" id="RHEA-COMP:10136"/>
        <dbReference type="Rhea" id="RHEA-COMP:20101"/>
        <dbReference type="ChEBI" id="CHEBI:15378"/>
        <dbReference type="ChEBI" id="CHEBI:30616"/>
        <dbReference type="ChEBI" id="CHEBI:46858"/>
        <dbReference type="ChEBI" id="CHEBI:61978"/>
        <dbReference type="ChEBI" id="CHEBI:456216"/>
    </reaction>
</comment>
<comment type="subcellular location">
    <subcellularLocation>
        <location evidence="1">Cell inner membrane</location>
        <topology evidence="1">Multi-pass membrane protein</topology>
    </subcellularLocation>
</comment>
<evidence type="ECO:0000256" key="6">
    <source>
        <dbReference type="ARBA" id="ARBA00022679"/>
    </source>
</evidence>
<dbReference type="EMBL" id="FNWV01000006">
    <property type="protein sequence ID" value="SEH65422.1"/>
    <property type="molecule type" value="Genomic_DNA"/>
</dbReference>
<keyword evidence="5" id="KW-0997">Cell inner membrane</keyword>
<evidence type="ECO:0000256" key="11">
    <source>
        <dbReference type="ARBA" id="ARBA00022989"/>
    </source>
</evidence>
<reference evidence="19 20" key="1">
    <citation type="submission" date="2016-10" db="EMBL/GenBank/DDBJ databases">
        <authorList>
            <person name="de Groot N.N."/>
        </authorList>
    </citation>
    <scope>NUCLEOTIDE SEQUENCE [LARGE SCALE GENOMIC DNA]</scope>
    <source>
        <strain evidence="19 20">YAD2003</strain>
    </source>
</reference>
<evidence type="ECO:0000256" key="2">
    <source>
        <dbReference type="ARBA" id="ARBA00006683"/>
    </source>
</evidence>
<dbReference type="GO" id="GO:0004713">
    <property type="term" value="F:protein tyrosine kinase activity"/>
    <property type="evidence" value="ECO:0007669"/>
    <property type="project" value="UniProtKB-KW"/>
</dbReference>
<dbReference type="GO" id="GO:0005524">
    <property type="term" value="F:ATP binding"/>
    <property type="evidence" value="ECO:0007669"/>
    <property type="project" value="UniProtKB-KW"/>
</dbReference>
<keyword evidence="6" id="KW-0808">Transferase</keyword>
<keyword evidence="11 16" id="KW-1133">Transmembrane helix</keyword>
<feature type="compositionally biased region" description="Low complexity" evidence="15">
    <location>
        <begin position="495"/>
        <end position="522"/>
    </location>
</feature>
<dbReference type="PANTHER" id="PTHR32309">
    <property type="entry name" value="TYROSINE-PROTEIN KINASE"/>
    <property type="match status" value="1"/>
</dbReference>
<evidence type="ECO:0000256" key="9">
    <source>
        <dbReference type="ARBA" id="ARBA00022777"/>
    </source>
</evidence>
<evidence type="ECO:0000256" key="3">
    <source>
        <dbReference type="ARBA" id="ARBA00008883"/>
    </source>
</evidence>
<dbReference type="AlphaFoldDB" id="A0A1H6JWN6"/>
<dbReference type="CDD" id="cd05387">
    <property type="entry name" value="BY-kinase"/>
    <property type="match status" value="1"/>
</dbReference>
<evidence type="ECO:0000256" key="1">
    <source>
        <dbReference type="ARBA" id="ARBA00004429"/>
    </source>
</evidence>
<dbReference type="InterPro" id="IPR003856">
    <property type="entry name" value="LPS_length_determ_N"/>
</dbReference>
<evidence type="ECO:0000259" key="17">
    <source>
        <dbReference type="Pfam" id="PF02706"/>
    </source>
</evidence>
<protein>
    <submittedName>
        <fullName evidence="19">Capsular exopolysaccharide family</fullName>
    </submittedName>
</protein>
<evidence type="ECO:0000313" key="20">
    <source>
        <dbReference type="Proteomes" id="UP000183190"/>
    </source>
</evidence>
<feature type="domain" description="AAA" evidence="18">
    <location>
        <begin position="295"/>
        <end position="419"/>
    </location>
</feature>
<dbReference type="Gene3D" id="3.40.50.300">
    <property type="entry name" value="P-loop containing nucleotide triphosphate hydrolases"/>
    <property type="match status" value="1"/>
</dbReference>
<comment type="similarity">
    <text evidence="3">Belongs to the etk/wzc family.</text>
</comment>
<evidence type="ECO:0000256" key="15">
    <source>
        <dbReference type="SAM" id="MobiDB-lite"/>
    </source>
</evidence>
<keyword evidence="8" id="KW-0547">Nucleotide-binding</keyword>
<dbReference type="InterPro" id="IPR027417">
    <property type="entry name" value="P-loop_NTPase"/>
</dbReference>
<comment type="similarity">
    <text evidence="2">Belongs to the CpsC/CapA family.</text>
</comment>